<evidence type="ECO:0000313" key="3">
    <source>
        <dbReference type="Proteomes" id="UP001288944"/>
    </source>
</evidence>
<feature type="transmembrane region" description="Helical" evidence="1">
    <location>
        <begin position="12"/>
        <end position="33"/>
    </location>
</feature>
<dbReference type="Proteomes" id="UP001288944">
    <property type="component" value="Unassembled WGS sequence"/>
</dbReference>
<dbReference type="AlphaFoldDB" id="A0AAW9KID1"/>
<organism evidence="2 3">
    <name type="scientific">Clostridium perfringens</name>
    <dbReference type="NCBI Taxonomy" id="1502"/>
    <lineage>
        <taxon>Bacteria</taxon>
        <taxon>Bacillati</taxon>
        <taxon>Bacillota</taxon>
        <taxon>Clostridia</taxon>
        <taxon>Eubacteriales</taxon>
        <taxon>Clostridiaceae</taxon>
        <taxon>Clostridium</taxon>
    </lineage>
</organism>
<accession>A0AAW9KID1</accession>
<feature type="transmembrane region" description="Helical" evidence="1">
    <location>
        <begin position="80"/>
        <end position="102"/>
    </location>
</feature>
<evidence type="ECO:0000256" key="1">
    <source>
        <dbReference type="SAM" id="Phobius"/>
    </source>
</evidence>
<feature type="transmembrane region" description="Helical" evidence="1">
    <location>
        <begin position="114"/>
        <end position="134"/>
    </location>
</feature>
<keyword evidence="1" id="KW-0812">Transmembrane</keyword>
<sequence length="167" mass="19007">MKSNNVSRKSYFLGTVLSILPIATLMSVIDIIINRVYSLFSKCPTNYDMIFTDFSNNVDITTATSNWIQGNDIVTLFNTFLFQAALYLMLFALGFVITMVYYKCNKLMKTVISISPIMLFILFGALVSIFPYAAQKVLEFLFYIFGITPRNVYTAILTFIILFIALI</sequence>
<keyword evidence="1" id="KW-0472">Membrane</keyword>
<gene>
    <name evidence="2" type="ORF">GNF83_17930</name>
</gene>
<evidence type="ECO:0000313" key="2">
    <source>
        <dbReference type="EMBL" id="MDZ7543023.1"/>
    </source>
</evidence>
<proteinExistence type="predicted"/>
<name>A0AAW9KID1_CLOPF</name>
<keyword evidence="1" id="KW-1133">Transmembrane helix</keyword>
<feature type="transmembrane region" description="Helical" evidence="1">
    <location>
        <begin position="140"/>
        <end position="166"/>
    </location>
</feature>
<dbReference type="EMBL" id="WNUR01000727">
    <property type="protein sequence ID" value="MDZ7543023.1"/>
    <property type="molecule type" value="Genomic_DNA"/>
</dbReference>
<reference evidence="2" key="1">
    <citation type="submission" date="2019-11" db="EMBL/GenBank/DDBJ databases">
        <title>Characterization of Clostridium perfringens isolates from swine manure treated agricultural soils.</title>
        <authorList>
            <person name="Wushke S.T."/>
        </authorList>
    </citation>
    <scope>NUCLEOTIDE SEQUENCE</scope>
    <source>
        <strain evidence="2">X62</strain>
    </source>
</reference>
<protein>
    <submittedName>
        <fullName evidence="2">Uncharacterized protein</fullName>
    </submittedName>
</protein>
<comment type="caution">
    <text evidence="2">The sequence shown here is derived from an EMBL/GenBank/DDBJ whole genome shotgun (WGS) entry which is preliminary data.</text>
</comment>
<feature type="non-terminal residue" evidence="2">
    <location>
        <position position="167"/>
    </location>
</feature>